<dbReference type="RefSeq" id="WP_169662094.1">
    <property type="nucleotide sequence ID" value="NZ_CP076133.1"/>
</dbReference>
<protein>
    <submittedName>
        <fullName evidence="3">DUF308 domain-containing protein</fullName>
    </submittedName>
</protein>
<proteinExistence type="predicted"/>
<reference evidence="3 4" key="1">
    <citation type="submission" date="2021-05" db="EMBL/GenBank/DDBJ databases">
        <title>Comparative genomic studies on the polysaccharide-degrading batcterial strains of the Flammeovirga genus.</title>
        <authorList>
            <person name="Zewei F."/>
            <person name="Zheng Z."/>
            <person name="Yu L."/>
            <person name="Ruyue G."/>
            <person name="Yanhong M."/>
            <person name="Yuanyuan C."/>
            <person name="Jingyan G."/>
            <person name="Wenjun H."/>
        </authorList>
    </citation>
    <scope>NUCLEOTIDE SEQUENCE [LARGE SCALE GENOMIC DNA]</scope>
    <source>
        <strain evidence="3 4">NBRC:100898</strain>
    </source>
</reference>
<feature type="compositionally biased region" description="Basic and acidic residues" evidence="1">
    <location>
        <begin position="187"/>
        <end position="196"/>
    </location>
</feature>
<dbReference type="Proteomes" id="UP000678679">
    <property type="component" value="Chromosome 2"/>
</dbReference>
<evidence type="ECO:0000256" key="1">
    <source>
        <dbReference type="SAM" id="MobiDB-lite"/>
    </source>
</evidence>
<keyword evidence="2" id="KW-0812">Transmembrane</keyword>
<dbReference type="GO" id="GO:0005886">
    <property type="term" value="C:plasma membrane"/>
    <property type="evidence" value="ECO:0007669"/>
    <property type="project" value="TreeGrafter"/>
</dbReference>
<keyword evidence="2" id="KW-1133">Transmembrane helix</keyword>
<dbReference type="PANTHER" id="PTHR34989">
    <property type="entry name" value="PROTEIN HDED"/>
    <property type="match status" value="1"/>
</dbReference>
<keyword evidence="4" id="KW-1185">Reference proteome</keyword>
<dbReference type="KEGG" id="fya:KMW28_22720"/>
<sequence length="228" mass="25119">MIEKIKSSVKYWFLLIIAGIVFISGGILTFTFPLESYLTIAAVFSYLFLIEGLSEVIFSIVNRKKIKGWGWTLAYGVLSIAFGIFLIINPTLSASAMPLYLGFLFLAKSIVGIVVGVAFKKETGFGNHLIGIGALGGILSLMLLYNPLFAGFTILFMVGILLITSGIYSIIYGIEFRSLNKKIKQSEKVKEEKNDTDSAANNQSNETEKECEPTTDIKEEVVNDKELS</sequence>
<feature type="transmembrane region" description="Helical" evidence="2">
    <location>
        <begin position="68"/>
        <end position="88"/>
    </location>
</feature>
<dbReference type="InterPro" id="IPR052712">
    <property type="entry name" value="Acid_resist_chaperone_HdeD"/>
</dbReference>
<keyword evidence="2" id="KW-0472">Membrane</keyword>
<accession>A0AAX1NDD7</accession>
<feature type="transmembrane region" description="Helical" evidence="2">
    <location>
        <begin position="38"/>
        <end position="61"/>
    </location>
</feature>
<feature type="region of interest" description="Disordered" evidence="1">
    <location>
        <begin position="187"/>
        <end position="228"/>
    </location>
</feature>
<name>A0AAX1NDD7_9BACT</name>
<evidence type="ECO:0000256" key="2">
    <source>
        <dbReference type="SAM" id="Phobius"/>
    </source>
</evidence>
<dbReference type="EMBL" id="CP076133">
    <property type="protein sequence ID" value="QWG05237.1"/>
    <property type="molecule type" value="Genomic_DNA"/>
</dbReference>
<dbReference type="PANTHER" id="PTHR34989:SF1">
    <property type="entry name" value="PROTEIN HDED"/>
    <property type="match status" value="1"/>
</dbReference>
<organism evidence="3 4">
    <name type="scientific">Flammeovirga yaeyamensis</name>
    <dbReference type="NCBI Taxonomy" id="367791"/>
    <lineage>
        <taxon>Bacteria</taxon>
        <taxon>Pseudomonadati</taxon>
        <taxon>Bacteroidota</taxon>
        <taxon>Cytophagia</taxon>
        <taxon>Cytophagales</taxon>
        <taxon>Flammeovirgaceae</taxon>
        <taxon>Flammeovirga</taxon>
    </lineage>
</organism>
<evidence type="ECO:0000313" key="3">
    <source>
        <dbReference type="EMBL" id="QWG05237.1"/>
    </source>
</evidence>
<dbReference type="AlphaFoldDB" id="A0AAX1NDD7"/>
<gene>
    <name evidence="3" type="ORF">KMW28_22720</name>
</gene>
<feature type="transmembrane region" description="Helical" evidence="2">
    <location>
        <begin position="100"/>
        <end position="119"/>
    </location>
</feature>
<feature type="compositionally biased region" description="Basic and acidic residues" evidence="1">
    <location>
        <begin position="206"/>
        <end position="228"/>
    </location>
</feature>
<feature type="transmembrane region" description="Helical" evidence="2">
    <location>
        <begin position="12"/>
        <end position="32"/>
    </location>
</feature>
<evidence type="ECO:0000313" key="4">
    <source>
        <dbReference type="Proteomes" id="UP000678679"/>
    </source>
</evidence>
<feature type="transmembrane region" description="Helical" evidence="2">
    <location>
        <begin position="126"/>
        <end position="145"/>
    </location>
</feature>
<feature type="transmembrane region" description="Helical" evidence="2">
    <location>
        <begin position="151"/>
        <end position="174"/>
    </location>
</feature>
<dbReference type="InterPro" id="IPR005325">
    <property type="entry name" value="DUF308_memb"/>
</dbReference>
<dbReference type="Pfam" id="PF03729">
    <property type="entry name" value="DUF308"/>
    <property type="match status" value="2"/>
</dbReference>